<dbReference type="EMBL" id="OZ037948">
    <property type="protein sequence ID" value="CAL1709622.1"/>
    <property type="molecule type" value="Genomic_DNA"/>
</dbReference>
<organism evidence="1 2">
    <name type="scientific">Somion occarium</name>
    <dbReference type="NCBI Taxonomy" id="3059160"/>
    <lineage>
        <taxon>Eukaryota</taxon>
        <taxon>Fungi</taxon>
        <taxon>Dikarya</taxon>
        <taxon>Basidiomycota</taxon>
        <taxon>Agaricomycotina</taxon>
        <taxon>Agaricomycetes</taxon>
        <taxon>Polyporales</taxon>
        <taxon>Cerrenaceae</taxon>
        <taxon>Somion</taxon>
    </lineage>
</organism>
<dbReference type="Gene3D" id="3.40.50.1820">
    <property type="entry name" value="alpha/beta hydrolase"/>
    <property type="match status" value="1"/>
</dbReference>
<dbReference type="InterPro" id="IPR029058">
    <property type="entry name" value="AB_hydrolase_fold"/>
</dbReference>
<gene>
    <name evidence="1" type="ORF">GFSPODELE1_LOCUS7429</name>
</gene>
<dbReference type="SUPFAM" id="SSF53474">
    <property type="entry name" value="alpha/beta-Hydrolases"/>
    <property type="match status" value="1"/>
</dbReference>
<evidence type="ECO:0000313" key="1">
    <source>
        <dbReference type="EMBL" id="CAL1709622.1"/>
    </source>
</evidence>
<protein>
    <recommendedName>
        <fullName evidence="3">AB hydrolase-1 domain-containing protein</fullName>
    </recommendedName>
</protein>
<name>A0ABP1DP59_9APHY</name>
<evidence type="ECO:0000313" key="2">
    <source>
        <dbReference type="Proteomes" id="UP001497453"/>
    </source>
</evidence>
<evidence type="ECO:0008006" key="3">
    <source>
        <dbReference type="Google" id="ProtNLM"/>
    </source>
</evidence>
<keyword evidence="2" id="KW-1185">Reference proteome</keyword>
<sequence>MPSDYYAGLDNEFRNVKRHILSYERDGVRLQFYATNVLLYTHPRTSQDLTLIVCHGLAMNPAMYFPTLKYLNQLIVQSGSLLRLRSIWFVEHANHGDSAVLNEALLKEHFSDRFPLTYYGVGIVTLLDSGLLDPTDPNLIPIGHCGGSGGVIFAAKMLRDRGTPFRRIVLLEPTLFDLDIEENFKALEQRVRIANRKRPRVWPTVEDAMAYHRNRVPWKLWDPEVLELMSKTVFWPAPGGGVTQKTTYEQESACFEYKEPLETGQVLLGLVTNTPVHMALGERPDMWTEEMYASQRRIVAKMKPSLASFSVIPGAGHYVRPSLILQRAAAIDICTPDRLSKTIQRGVPRSSSISCNWSMANASPRQACKQGYDPAYCQ</sequence>
<accession>A0ABP1DP59</accession>
<dbReference type="Proteomes" id="UP001497453">
    <property type="component" value="Chromosome 5"/>
</dbReference>
<proteinExistence type="predicted"/>
<reference evidence="2" key="1">
    <citation type="submission" date="2024-04" db="EMBL/GenBank/DDBJ databases">
        <authorList>
            <person name="Shaw F."/>
            <person name="Minotto A."/>
        </authorList>
    </citation>
    <scope>NUCLEOTIDE SEQUENCE [LARGE SCALE GENOMIC DNA]</scope>
</reference>